<keyword evidence="4 9" id="KW-1003">Cell membrane</keyword>
<evidence type="ECO:0000256" key="5">
    <source>
        <dbReference type="ARBA" id="ARBA00022573"/>
    </source>
</evidence>
<evidence type="ECO:0000256" key="3">
    <source>
        <dbReference type="ARBA" id="ARBA00006263"/>
    </source>
</evidence>
<accession>A0A7T0C4U8</accession>
<comment type="similarity">
    <text evidence="3 9">Belongs to the CobD/CbiB family.</text>
</comment>
<dbReference type="GO" id="GO:0015420">
    <property type="term" value="F:ABC-type vitamin B12 transporter activity"/>
    <property type="evidence" value="ECO:0007669"/>
    <property type="project" value="UniProtKB-UniRule"/>
</dbReference>
<evidence type="ECO:0000256" key="6">
    <source>
        <dbReference type="ARBA" id="ARBA00022692"/>
    </source>
</evidence>
<gene>
    <name evidence="9 10" type="primary">cobD</name>
    <name evidence="10" type="ORF">G3M78_14690</name>
</gene>
<evidence type="ECO:0000256" key="8">
    <source>
        <dbReference type="ARBA" id="ARBA00023136"/>
    </source>
</evidence>
<feature type="transmembrane region" description="Helical" evidence="9">
    <location>
        <begin position="48"/>
        <end position="71"/>
    </location>
</feature>
<keyword evidence="8 9" id="KW-0472">Membrane</keyword>
<evidence type="ECO:0000256" key="9">
    <source>
        <dbReference type="HAMAP-Rule" id="MF_00024"/>
    </source>
</evidence>
<comment type="subcellular location">
    <subcellularLocation>
        <location evidence="1 9">Cell membrane</location>
        <topology evidence="1 9">Multi-pass membrane protein</topology>
    </subcellularLocation>
</comment>
<dbReference type="NCBIfam" id="TIGR00380">
    <property type="entry name" value="cobal_cbiB"/>
    <property type="match status" value="1"/>
</dbReference>
<dbReference type="InterPro" id="IPR004485">
    <property type="entry name" value="Cobalamin_biosynth_CobD/CbiB"/>
</dbReference>
<proteinExistence type="inferred from homology"/>
<sequence length="317" mass="34617">MELSQQIFIAFYLDLALGDPRGYPHPVVLIGRFASRLESIFRKRFSNLLFAGALTAVLVVCGAYLSVAALLHALRSIAPLLEDIGSILLIYAALSTRCLFDESRPVEVALKRGRLDEARRCLSYIVGRDTQNMEEPQIIRATVETVAENTSDGVVAPLFYAFIGGAPLAIAYKAVNTLDSQFGYKNERYLLFGRFSARLDDAANWLPARITGALMTLSAFVCGFNGKASATILMRDHANHASPNSGWPEAAVAGALSIQLGGPSSYQGTLLEKPFIGDSLQPAHPRHISHSQKIMLMTATLALAIFFALRHFIQLNF</sequence>
<dbReference type="GO" id="GO:0005886">
    <property type="term" value="C:plasma membrane"/>
    <property type="evidence" value="ECO:0007669"/>
    <property type="project" value="UniProtKB-SubCell"/>
</dbReference>
<comment type="caution">
    <text evidence="9">Lacks conserved residue(s) required for the propagation of feature annotation.</text>
</comment>
<dbReference type="GO" id="GO:0009236">
    <property type="term" value="P:cobalamin biosynthetic process"/>
    <property type="evidence" value="ECO:0007669"/>
    <property type="project" value="UniProtKB-UniRule"/>
</dbReference>
<keyword evidence="6 9" id="KW-0812">Transmembrane</keyword>
<evidence type="ECO:0000256" key="2">
    <source>
        <dbReference type="ARBA" id="ARBA00004953"/>
    </source>
</evidence>
<evidence type="ECO:0000313" key="11">
    <source>
        <dbReference type="Proteomes" id="UP000594464"/>
    </source>
</evidence>
<dbReference type="EMBL" id="CP048620">
    <property type="protein sequence ID" value="QPJ66581.1"/>
    <property type="molecule type" value="Genomic_DNA"/>
</dbReference>
<evidence type="ECO:0000256" key="4">
    <source>
        <dbReference type="ARBA" id="ARBA00022475"/>
    </source>
</evidence>
<evidence type="ECO:0000313" key="10">
    <source>
        <dbReference type="EMBL" id="QPJ66581.1"/>
    </source>
</evidence>
<keyword evidence="7 9" id="KW-1133">Transmembrane helix</keyword>
<dbReference type="PANTHER" id="PTHR34308">
    <property type="entry name" value="COBALAMIN BIOSYNTHESIS PROTEIN CBIB"/>
    <property type="match status" value="1"/>
</dbReference>
<dbReference type="AlphaFoldDB" id="A0A7T0C4U8"/>
<evidence type="ECO:0000256" key="1">
    <source>
        <dbReference type="ARBA" id="ARBA00004651"/>
    </source>
</evidence>
<organism evidence="10 11">
    <name type="scientific">Candidatus Nitrohelix vancouverensis</name>
    <dbReference type="NCBI Taxonomy" id="2705534"/>
    <lineage>
        <taxon>Bacteria</taxon>
        <taxon>Pseudomonadati</taxon>
        <taxon>Nitrospinota/Tectimicrobiota group</taxon>
        <taxon>Nitrospinota</taxon>
        <taxon>Nitrospinia</taxon>
        <taxon>Nitrospinales</taxon>
        <taxon>Nitrospinaceae</taxon>
        <taxon>Candidatus Nitrohelix</taxon>
    </lineage>
</organism>
<keyword evidence="5 9" id="KW-0169">Cobalamin biosynthesis</keyword>
<dbReference type="PANTHER" id="PTHR34308:SF1">
    <property type="entry name" value="COBALAMIN BIOSYNTHESIS PROTEIN CBIB"/>
    <property type="match status" value="1"/>
</dbReference>
<dbReference type="KEGG" id="nva:G3M78_14690"/>
<comment type="pathway">
    <text evidence="2 9">Cofactor biosynthesis; adenosylcobalamin biosynthesis.</text>
</comment>
<dbReference type="HAMAP" id="MF_00024">
    <property type="entry name" value="CobD_CbiB"/>
    <property type="match status" value="1"/>
</dbReference>
<dbReference type="Pfam" id="PF03186">
    <property type="entry name" value="CobD_Cbib"/>
    <property type="match status" value="1"/>
</dbReference>
<protein>
    <recommendedName>
        <fullName evidence="9">Cobalamin biosynthesis protein CobD</fullName>
    </recommendedName>
</protein>
<dbReference type="Proteomes" id="UP000594464">
    <property type="component" value="Chromosome"/>
</dbReference>
<dbReference type="GO" id="GO:0048472">
    <property type="term" value="F:threonine-phosphate decarboxylase activity"/>
    <property type="evidence" value="ECO:0007669"/>
    <property type="project" value="InterPro"/>
</dbReference>
<dbReference type="UniPathway" id="UPA00148"/>
<feature type="transmembrane region" description="Helical" evidence="9">
    <location>
        <begin position="294"/>
        <end position="313"/>
    </location>
</feature>
<reference evidence="11" key="1">
    <citation type="submission" date="2020-02" db="EMBL/GenBank/DDBJ databases">
        <title>Genomic and physiological characterization of two novel Nitrospinaceae genera.</title>
        <authorList>
            <person name="Mueller A.J."/>
            <person name="Jung M.-Y."/>
            <person name="Strachan C.R."/>
            <person name="Herbold C.W."/>
            <person name="Kirkegaard R.H."/>
            <person name="Daims H."/>
        </authorList>
    </citation>
    <scope>NUCLEOTIDE SEQUENCE [LARGE SCALE GENOMIC DNA]</scope>
</reference>
<comment type="function">
    <text evidence="9">Converts cobyric acid to cobinamide by the addition of aminopropanol on the F carboxylic group.</text>
</comment>
<name>A0A7T0C4U8_9BACT</name>
<evidence type="ECO:0000256" key="7">
    <source>
        <dbReference type="ARBA" id="ARBA00022989"/>
    </source>
</evidence>